<dbReference type="EMBL" id="CP144690">
    <property type="protein sequence ID" value="WVY90401.1"/>
    <property type="molecule type" value="Genomic_DNA"/>
</dbReference>
<feature type="region of interest" description="Disordered" evidence="1">
    <location>
        <begin position="415"/>
        <end position="439"/>
    </location>
</feature>
<gene>
    <name evidence="2" type="ORF">V8G54_035915</name>
</gene>
<dbReference type="PANTHER" id="PTHR33144">
    <property type="entry name" value="OS10G0409366 PROTEIN-RELATED"/>
    <property type="match status" value="1"/>
</dbReference>
<accession>A0AAQ3RDT8</accession>
<sequence length="489" mass="55496">MFVENMKKKKMKKMIIKNNETQHHTPAPNTWSHIVNHSPTPQSAAPQSAAPQSAAPEVQSSPSLSTPQRRTYKLKLPMTRQSLCTPVSIQPPNATVVQSADEVSSFGQPPNATVVQSADQVSSFGQPPNEAVQSPVEVDQQENSHVQDEHEQDENQDILLEMQQERPPTYKKSWLVDVIDDQFKTSTKHLKTNDVWNLPQNERIIVRWNEEYQPIGDSGALLNRFLGSIARKFKAFPIYYSTWKKIPKDYKEDIIHNTIQTKFAINSDIQINYILKALNHKWRDWRQELWQQRDDGTRTRDELIAMVPKGIDRDHWASFVDYRLDERTKERECGHKVSRGEVWIATHKKTNRAFVSDEAREIGEKIEAYESIAWSQSKIISTSDSLAHALGTQEHCGRVRGLGLGPCPSKVFGVDARSHRGSSSASPSNDELQTQVSSLTSQVNEMKEMIAFMLQNYQGQLPSKFVPLQPSISDQESVPNGECNGDEEN</sequence>
<dbReference type="Pfam" id="PF03004">
    <property type="entry name" value="Transposase_24"/>
    <property type="match status" value="1"/>
</dbReference>
<protein>
    <recommendedName>
        <fullName evidence="4">Transposase, Ptta/En/Spm, plant</fullName>
    </recommendedName>
</protein>
<feature type="compositionally biased region" description="Polar residues" evidence="1">
    <location>
        <begin position="429"/>
        <end position="439"/>
    </location>
</feature>
<dbReference type="Proteomes" id="UP001374535">
    <property type="component" value="Chromosome 11"/>
</dbReference>
<feature type="compositionally biased region" description="Polar residues" evidence="1">
    <location>
        <begin position="27"/>
        <end position="37"/>
    </location>
</feature>
<evidence type="ECO:0000256" key="1">
    <source>
        <dbReference type="SAM" id="MobiDB-lite"/>
    </source>
</evidence>
<evidence type="ECO:0008006" key="4">
    <source>
        <dbReference type="Google" id="ProtNLM"/>
    </source>
</evidence>
<feature type="compositionally biased region" description="Low complexity" evidence="1">
    <location>
        <begin position="38"/>
        <end position="63"/>
    </location>
</feature>
<organism evidence="2 3">
    <name type="scientific">Vigna mungo</name>
    <name type="common">Black gram</name>
    <name type="synonym">Phaseolus mungo</name>
    <dbReference type="NCBI Taxonomy" id="3915"/>
    <lineage>
        <taxon>Eukaryota</taxon>
        <taxon>Viridiplantae</taxon>
        <taxon>Streptophyta</taxon>
        <taxon>Embryophyta</taxon>
        <taxon>Tracheophyta</taxon>
        <taxon>Spermatophyta</taxon>
        <taxon>Magnoliopsida</taxon>
        <taxon>eudicotyledons</taxon>
        <taxon>Gunneridae</taxon>
        <taxon>Pentapetalae</taxon>
        <taxon>rosids</taxon>
        <taxon>fabids</taxon>
        <taxon>Fabales</taxon>
        <taxon>Fabaceae</taxon>
        <taxon>Papilionoideae</taxon>
        <taxon>50 kb inversion clade</taxon>
        <taxon>NPAAA clade</taxon>
        <taxon>indigoferoid/millettioid clade</taxon>
        <taxon>Phaseoleae</taxon>
        <taxon>Vigna</taxon>
    </lineage>
</organism>
<feature type="region of interest" description="Disordered" evidence="1">
    <location>
        <begin position="465"/>
        <end position="489"/>
    </location>
</feature>
<name>A0AAQ3RDT8_VIGMU</name>
<feature type="region of interest" description="Disordered" evidence="1">
    <location>
        <begin position="120"/>
        <end position="153"/>
    </location>
</feature>
<keyword evidence="3" id="KW-1185">Reference proteome</keyword>
<dbReference type="InterPro" id="IPR004252">
    <property type="entry name" value="Probable_transposase_24"/>
</dbReference>
<dbReference type="AlphaFoldDB" id="A0AAQ3RDT8"/>
<evidence type="ECO:0000313" key="2">
    <source>
        <dbReference type="EMBL" id="WVY90401.1"/>
    </source>
</evidence>
<feature type="region of interest" description="Disordered" evidence="1">
    <location>
        <begin position="19"/>
        <end position="68"/>
    </location>
</feature>
<dbReference type="PANTHER" id="PTHR33144:SF45">
    <property type="entry name" value="TRANSPOSASE TNP1_EN_SPM-LIKE DOMAIN-CONTAINING PROTEIN"/>
    <property type="match status" value="1"/>
</dbReference>
<reference evidence="2 3" key="1">
    <citation type="journal article" date="2023" name="Life. Sci Alliance">
        <title>Evolutionary insights into 3D genome organization and epigenetic landscape of Vigna mungo.</title>
        <authorList>
            <person name="Junaid A."/>
            <person name="Singh B."/>
            <person name="Bhatia S."/>
        </authorList>
    </citation>
    <scope>NUCLEOTIDE SEQUENCE [LARGE SCALE GENOMIC DNA]</scope>
    <source>
        <strain evidence="2">Urdbean</strain>
    </source>
</reference>
<evidence type="ECO:0000313" key="3">
    <source>
        <dbReference type="Proteomes" id="UP001374535"/>
    </source>
</evidence>
<proteinExistence type="predicted"/>